<evidence type="ECO:0008006" key="9">
    <source>
        <dbReference type="Google" id="ProtNLM"/>
    </source>
</evidence>
<dbReference type="AlphaFoldDB" id="A0AAD5ZJ09"/>
<reference evidence="7 8" key="1">
    <citation type="journal article" date="2022" name="Cell">
        <title>Repeat-based holocentromeres influence genome architecture and karyotype evolution.</title>
        <authorList>
            <person name="Hofstatter P.G."/>
            <person name="Thangavel G."/>
            <person name="Lux T."/>
            <person name="Neumann P."/>
            <person name="Vondrak T."/>
            <person name="Novak P."/>
            <person name="Zhang M."/>
            <person name="Costa L."/>
            <person name="Castellani M."/>
            <person name="Scott A."/>
            <person name="Toegelov H."/>
            <person name="Fuchs J."/>
            <person name="Mata-Sucre Y."/>
            <person name="Dias Y."/>
            <person name="Vanzela A.L.L."/>
            <person name="Huettel B."/>
            <person name="Almeida C.C.S."/>
            <person name="Simkova H."/>
            <person name="Souza G."/>
            <person name="Pedrosa-Harand A."/>
            <person name="Macas J."/>
            <person name="Mayer K.F.X."/>
            <person name="Houben A."/>
            <person name="Marques A."/>
        </authorList>
    </citation>
    <scope>NUCLEOTIDE SEQUENCE [LARGE SCALE GENOMIC DNA]</scope>
    <source>
        <strain evidence="7">RhyTen1mFocal</strain>
    </source>
</reference>
<evidence type="ECO:0000313" key="8">
    <source>
        <dbReference type="Proteomes" id="UP001210211"/>
    </source>
</evidence>
<evidence type="ECO:0000256" key="3">
    <source>
        <dbReference type="ARBA" id="ARBA00023015"/>
    </source>
</evidence>
<feature type="compositionally biased region" description="Basic and acidic residues" evidence="6">
    <location>
        <begin position="57"/>
        <end position="79"/>
    </location>
</feature>
<dbReference type="GO" id="GO:0070847">
    <property type="term" value="C:core mediator complex"/>
    <property type="evidence" value="ECO:0007669"/>
    <property type="project" value="TreeGrafter"/>
</dbReference>
<evidence type="ECO:0000256" key="1">
    <source>
        <dbReference type="ARBA" id="ARBA00004123"/>
    </source>
</evidence>
<evidence type="ECO:0000256" key="6">
    <source>
        <dbReference type="SAM" id="MobiDB-lite"/>
    </source>
</evidence>
<sequence length="670" mass="74461">MEVERNKRMRIDVDKLPMKRLLAIDEIGNEQFPPEKSNEEQRLSAIHRIDFSLVVEKEKEKEKEKDKEEKDKELSKSKDGQQQQPWQGLMENLRQAQHELSVILDLISTVEANDSVAVAMMQRPKPLPNEALADFAVSAATKVQRLRHLGRYFKQCSKTMEQQVSKEARFYGSLIRLQQNWKVKRQRTGISEGFTFDLFDSSSLSGADSTVMTRPSPMSTISIDQDASGMLAIQLPQKSCRTLCLKFLGDDSSTCRTKNNTSVKKASSSASGMVQQPSVKEALTDEDVNSCIGTTHSILRDIHRSLFEEKVFEMVNREAFNNQSSQGINVTGMRQDLLQLVIGQDNSLCLSLVLSEPERENKENGKDGSYNEDSSELGSTSVLAPILLPTDDKNPTRSFSKLALSSKLVLSLQIYLLSIFHQEALSRAKGGHSSGGPLLAHFCMTVAHRVFSNKVLSILENLVSRISYVELVSHPTWHSRTSSWSLRLKIPEATSVFDGGYQKQTKRSQFLTKVVIKDGQISLRGQSSATIVASFTGDATEPHSINTYTCDLEDLPMLILHQVASQVIQWLHEEALVVGMKTSRDLLCLNVDLEQGDTLSLVARVDPDDASACISWALAIPAVTDDAVNFSFNQTDSDNPRLKFLGSLSLESLYSALMDLANFCGNGAVC</sequence>
<dbReference type="PANTHER" id="PTHR13114">
    <property type="entry name" value="MEDIATOR OF RNA POLYMERASE II TRANSCRIPTION SUBUNIT 17"/>
    <property type="match status" value="1"/>
</dbReference>
<evidence type="ECO:0000256" key="5">
    <source>
        <dbReference type="ARBA" id="ARBA00023242"/>
    </source>
</evidence>
<dbReference type="GO" id="GO:0006357">
    <property type="term" value="P:regulation of transcription by RNA polymerase II"/>
    <property type="evidence" value="ECO:0007669"/>
    <property type="project" value="InterPro"/>
</dbReference>
<accession>A0AAD5ZJ09</accession>
<comment type="caution">
    <text evidence="7">The sequence shown here is derived from an EMBL/GenBank/DDBJ whole genome shotgun (WGS) entry which is preliminary data.</text>
</comment>
<keyword evidence="4" id="KW-0804">Transcription</keyword>
<organism evidence="7 8">
    <name type="scientific">Rhynchospora tenuis</name>
    <dbReference type="NCBI Taxonomy" id="198213"/>
    <lineage>
        <taxon>Eukaryota</taxon>
        <taxon>Viridiplantae</taxon>
        <taxon>Streptophyta</taxon>
        <taxon>Embryophyta</taxon>
        <taxon>Tracheophyta</taxon>
        <taxon>Spermatophyta</taxon>
        <taxon>Magnoliopsida</taxon>
        <taxon>Liliopsida</taxon>
        <taxon>Poales</taxon>
        <taxon>Cyperaceae</taxon>
        <taxon>Cyperoideae</taxon>
        <taxon>Rhynchosporeae</taxon>
        <taxon>Rhynchospora</taxon>
    </lineage>
</organism>
<keyword evidence="8" id="KW-1185">Reference proteome</keyword>
<dbReference type="Proteomes" id="UP001210211">
    <property type="component" value="Unassembled WGS sequence"/>
</dbReference>
<comment type="similarity">
    <text evidence="2">Belongs to the Mediator complex subunit 17 family.</text>
</comment>
<gene>
    <name evidence="7" type="ORF">LUZ61_002497</name>
</gene>
<keyword evidence="5" id="KW-0539">Nucleus</keyword>
<name>A0AAD5ZJ09_9POAL</name>
<keyword evidence="3" id="KW-0805">Transcription regulation</keyword>
<evidence type="ECO:0000256" key="2">
    <source>
        <dbReference type="ARBA" id="ARBA00005635"/>
    </source>
</evidence>
<evidence type="ECO:0000256" key="4">
    <source>
        <dbReference type="ARBA" id="ARBA00023163"/>
    </source>
</evidence>
<evidence type="ECO:0000313" key="7">
    <source>
        <dbReference type="EMBL" id="KAJ3698792.1"/>
    </source>
</evidence>
<feature type="region of interest" description="Disordered" evidence="6">
    <location>
        <begin position="57"/>
        <end position="85"/>
    </location>
</feature>
<protein>
    <recommendedName>
        <fullName evidence="9">Mediator of RNA polymerase II transcription subunit 17</fullName>
    </recommendedName>
</protein>
<dbReference type="PANTHER" id="PTHR13114:SF7">
    <property type="entry name" value="MEDIATOR OF RNA POLYMERASE II TRANSCRIPTION SUBUNIT 17"/>
    <property type="match status" value="1"/>
</dbReference>
<comment type="subcellular location">
    <subcellularLocation>
        <location evidence="1">Nucleus</location>
    </subcellularLocation>
</comment>
<dbReference type="GO" id="GO:0016592">
    <property type="term" value="C:mediator complex"/>
    <property type="evidence" value="ECO:0007669"/>
    <property type="project" value="InterPro"/>
</dbReference>
<dbReference type="InterPro" id="IPR019313">
    <property type="entry name" value="Mediator_Med17"/>
</dbReference>
<proteinExistence type="inferred from homology"/>
<dbReference type="GO" id="GO:0003712">
    <property type="term" value="F:transcription coregulator activity"/>
    <property type="evidence" value="ECO:0007669"/>
    <property type="project" value="InterPro"/>
</dbReference>
<dbReference type="EMBL" id="JAMRDG010000001">
    <property type="protein sequence ID" value="KAJ3698792.1"/>
    <property type="molecule type" value="Genomic_DNA"/>
</dbReference>